<accession>A0A915IN16</accession>
<protein>
    <submittedName>
        <fullName evidence="2">Uncharacterized protein</fullName>
    </submittedName>
</protein>
<evidence type="ECO:0000313" key="2">
    <source>
        <dbReference type="WBParaSite" id="nRc.2.0.1.t15269-RA"/>
    </source>
</evidence>
<name>A0A915IN16_ROMCU</name>
<keyword evidence="1" id="KW-1185">Reference proteome</keyword>
<evidence type="ECO:0000313" key="1">
    <source>
        <dbReference type="Proteomes" id="UP000887565"/>
    </source>
</evidence>
<organism evidence="1 2">
    <name type="scientific">Romanomermis culicivorax</name>
    <name type="common">Nematode worm</name>
    <dbReference type="NCBI Taxonomy" id="13658"/>
    <lineage>
        <taxon>Eukaryota</taxon>
        <taxon>Metazoa</taxon>
        <taxon>Ecdysozoa</taxon>
        <taxon>Nematoda</taxon>
        <taxon>Enoplea</taxon>
        <taxon>Dorylaimia</taxon>
        <taxon>Mermithida</taxon>
        <taxon>Mermithoidea</taxon>
        <taxon>Mermithidae</taxon>
        <taxon>Romanomermis</taxon>
    </lineage>
</organism>
<sequence length="143" mass="15705">MPKGVYSTDPHDFLRLILTIFYAKNPIAAAAGAARFLAAKDEKSHLTFVHFVQTLLQQRFHNVDATVCGRDGQRRSPFGVDRIQLSAFGQKIVQNFDLPGRRGSQQCGALTSVALVYHSLGVGSVRQEQLAHVQTALRSGVDQ</sequence>
<dbReference type="WBParaSite" id="nRc.2.0.1.t15269-RA">
    <property type="protein sequence ID" value="nRc.2.0.1.t15269-RA"/>
    <property type="gene ID" value="nRc.2.0.1.g15269"/>
</dbReference>
<reference evidence="2" key="1">
    <citation type="submission" date="2022-11" db="UniProtKB">
        <authorList>
            <consortium name="WormBaseParasite"/>
        </authorList>
    </citation>
    <scope>IDENTIFICATION</scope>
</reference>
<proteinExistence type="predicted"/>
<dbReference type="Proteomes" id="UP000887565">
    <property type="component" value="Unplaced"/>
</dbReference>
<dbReference type="AlphaFoldDB" id="A0A915IN16"/>